<dbReference type="Gene3D" id="3.40.850.10">
    <property type="entry name" value="Kinesin motor domain"/>
    <property type="match status" value="1"/>
</dbReference>
<dbReference type="GO" id="GO:0005524">
    <property type="term" value="F:ATP binding"/>
    <property type="evidence" value="ECO:0007669"/>
    <property type="project" value="UniProtKB-KW"/>
</dbReference>
<dbReference type="Proteomes" id="UP000772434">
    <property type="component" value="Unassembled WGS sequence"/>
</dbReference>
<evidence type="ECO:0000259" key="7">
    <source>
        <dbReference type="PROSITE" id="PS51456"/>
    </source>
</evidence>
<dbReference type="GO" id="GO:0016020">
    <property type="term" value="C:membrane"/>
    <property type="evidence" value="ECO:0007669"/>
    <property type="project" value="TreeGrafter"/>
</dbReference>
<dbReference type="Pfam" id="PF00063">
    <property type="entry name" value="Myosin_head"/>
    <property type="match status" value="1"/>
</dbReference>
<keyword evidence="9" id="KW-1185">Reference proteome</keyword>
<dbReference type="GO" id="GO:0000146">
    <property type="term" value="F:microfilament motor activity"/>
    <property type="evidence" value="ECO:0007669"/>
    <property type="project" value="TreeGrafter"/>
</dbReference>
<evidence type="ECO:0000256" key="3">
    <source>
        <dbReference type="ARBA" id="ARBA00023123"/>
    </source>
</evidence>
<keyword evidence="5 6" id="KW-0009">Actin-binding</keyword>
<feature type="non-terminal residue" evidence="8">
    <location>
        <position position="1"/>
    </location>
</feature>
<dbReference type="InterPro" id="IPR027417">
    <property type="entry name" value="P-loop_NTPase"/>
</dbReference>
<evidence type="ECO:0000313" key="8">
    <source>
        <dbReference type="EMBL" id="KAF9059942.1"/>
    </source>
</evidence>
<keyword evidence="4" id="KW-0505">Motor protein</keyword>
<keyword evidence="2" id="KW-0067">ATP-binding</keyword>
<feature type="domain" description="Myosin motor" evidence="7">
    <location>
        <begin position="1"/>
        <end position="207"/>
    </location>
</feature>
<dbReference type="GO" id="GO:0007015">
    <property type="term" value="P:actin filament organization"/>
    <property type="evidence" value="ECO:0007669"/>
    <property type="project" value="TreeGrafter"/>
</dbReference>
<dbReference type="GO" id="GO:0005737">
    <property type="term" value="C:cytoplasm"/>
    <property type="evidence" value="ECO:0007669"/>
    <property type="project" value="TreeGrafter"/>
</dbReference>
<keyword evidence="1" id="KW-0547">Nucleotide-binding</keyword>
<keyword evidence="8" id="KW-0378">Hydrolase</keyword>
<dbReference type="SUPFAM" id="SSF52540">
    <property type="entry name" value="P-loop containing nucleoside triphosphate hydrolases"/>
    <property type="match status" value="1"/>
</dbReference>
<dbReference type="OrthoDB" id="2942246at2759"/>
<comment type="caution">
    <text evidence="6">Lacks conserved residue(s) required for the propagation of feature annotation.</text>
</comment>
<proteinExistence type="inferred from homology"/>
<evidence type="ECO:0000256" key="2">
    <source>
        <dbReference type="ARBA" id="ARBA00022840"/>
    </source>
</evidence>
<keyword evidence="3 6" id="KW-0518">Myosin</keyword>
<evidence type="ECO:0000256" key="6">
    <source>
        <dbReference type="PROSITE-ProRule" id="PRU00782"/>
    </source>
</evidence>
<evidence type="ECO:0000256" key="5">
    <source>
        <dbReference type="ARBA" id="ARBA00023203"/>
    </source>
</evidence>
<dbReference type="PROSITE" id="PS51456">
    <property type="entry name" value="MYOSIN_MOTOR"/>
    <property type="match status" value="1"/>
</dbReference>
<evidence type="ECO:0000256" key="1">
    <source>
        <dbReference type="ARBA" id="ARBA00022741"/>
    </source>
</evidence>
<gene>
    <name evidence="8" type="ORF">BDP27DRAFT_1495820</name>
</gene>
<sequence length="207" mass="23065">MRRRNESQALLSRNITGSGKTSNLLHKIVEQVNTLGIVLDSFGNLKTIINPNASRHGRYTELHFNERERISDAKVLISARQVLSQSSHPGRAFLACILPFHRRMYFRRTGSKDPSDYTLLASSGTYRLPVGPFDNDSVATGDLRAAMRTLGFKPKAASAIFGLLIIHLLENLEFGQGNFHDVSAHVTNVEVLDHVFRLLGVSRQVLT</sequence>
<comment type="similarity">
    <text evidence="6">Belongs to the TRAFAC class myosin-kinesin ATPase superfamily. Myosin family.</text>
</comment>
<comment type="caution">
    <text evidence="8">The sequence shown here is derived from an EMBL/GenBank/DDBJ whole genome shotgun (WGS) entry which is preliminary data.</text>
</comment>
<dbReference type="GO" id="GO:0016787">
    <property type="term" value="F:hydrolase activity"/>
    <property type="evidence" value="ECO:0007669"/>
    <property type="project" value="UniProtKB-KW"/>
</dbReference>
<dbReference type="GO" id="GO:0016459">
    <property type="term" value="C:myosin complex"/>
    <property type="evidence" value="ECO:0007669"/>
    <property type="project" value="UniProtKB-KW"/>
</dbReference>
<name>A0A9P5TZ34_9AGAR</name>
<dbReference type="GO" id="GO:0051015">
    <property type="term" value="F:actin filament binding"/>
    <property type="evidence" value="ECO:0007669"/>
    <property type="project" value="TreeGrafter"/>
</dbReference>
<accession>A0A9P5TZ34</accession>
<dbReference type="PANTHER" id="PTHR13140:SF858">
    <property type="entry name" value="MYOSIN MOTOR DOMAIN-CONTAINING PROTEIN"/>
    <property type="match status" value="1"/>
</dbReference>
<dbReference type="EMBL" id="JADNRY010000270">
    <property type="protein sequence ID" value="KAF9059942.1"/>
    <property type="molecule type" value="Genomic_DNA"/>
</dbReference>
<dbReference type="AlphaFoldDB" id="A0A9P5TZ34"/>
<dbReference type="InterPro" id="IPR001609">
    <property type="entry name" value="Myosin_head_motor_dom-like"/>
</dbReference>
<evidence type="ECO:0000313" key="9">
    <source>
        <dbReference type="Proteomes" id="UP000772434"/>
    </source>
</evidence>
<organism evidence="8 9">
    <name type="scientific">Rhodocollybia butyracea</name>
    <dbReference type="NCBI Taxonomy" id="206335"/>
    <lineage>
        <taxon>Eukaryota</taxon>
        <taxon>Fungi</taxon>
        <taxon>Dikarya</taxon>
        <taxon>Basidiomycota</taxon>
        <taxon>Agaricomycotina</taxon>
        <taxon>Agaricomycetes</taxon>
        <taxon>Agaricomycetidae</taxon>
        <taxon>Agaricales</taxon>
        <taxon>Marasmiineae</taxon>
        <taxon>Omphalotaceae</taxon>
        <taxon>Rhodocollybia</taxon>
    </lineage>
</organism>
<dbReference type="InterPro" id="IPR036961">
    <property type="entry name" value="Kinesin_motor_dom_sf"/>
</dbReference>
<dbReference type="PANTHER" id="PTHR13140">
    <property type="entry name" value="MYOSIN"/>
    <property type="match status" value="1"/>
</dbReference>
<reference evidence="8" key="1">
    <citation type="submission" date="2020-11" db="EMBL/GenBank/DDBJ databases">
        <authorList>
            <consortium name="DOE Joint Genome Institute"/>
            <person name="Ahrendt S."/>
            <person name="Riley R."/>
            <person name="Andreopoulos W."/>
            <person name="Labutti K."/>
            <person name="Pangilinan J."/>
            <person name="Ruiz-Duenas F.J."/>
            <person name="Barrasa J.M."/>
            <person name="Sanchez-Garcia M."/>
            <person name="Camarero S."/>
            <person name="Miyauchi S."/>
            <person name="Serrano A."/>
            <person name="Linde D."/>
            <person name="Babiker R."/>
            <person name="Drula E."/>
            <person name="Ayuso-Fernandez I."/>
            <person name="Pacheco R."/>
            <person name="Padilla G."/>
            <person name="Ferreira P."/>
            <person name="Barriuso J."/>
            <person name="Kellner H."/>
            <person name="Castanera R."/>
            <person name="Alfaro M."/>
            <person name="Ramirez L."/>
            <person name="Pisabarro A.G."/>
            <person name="Kuo A."/>
            <person name="Tritt A."/>
            <person name="Lipzen A."/>
            <person name="He G."/>
            <person name="Yan M."/>
            <person name="Ng V."/>
            <person name="Cullen D."/>
            <person name="Martin F."/>
            <person name="Rosso M.-N."/>
            <person name="Henrissat B."/>
            <person name="Hibbett D."/>
            <person name="Martinez A.T."/>
            <person name="Grigoriev I.V."/>
        </authorList>
    </citation>
    <scope>NUCLEOTIDE SEQUENCE</scope>
    <source>
        <strain evidence="8">AH 40177</strain>
    </source>
</reference>
<evidence type="ECO:0000256" key="4">
    <source>
        <dbReference type="ARBA" id="ARBA00023175"/>
    </source>
</evidence>
<protein>
    <submittedName>
        <fullName evidence="8">P-loop containing nucleoside triphosphate hydrolase protein</fullName>
    </submittedName>
</protein>